<accession>A0A245ZRC6</accession>
<sequence>MSGTDLITELLTKSASVIAAVPANRIKGGSLAPDIPLNALLIREVTSVDRQQLKQGAVVHTVERISVTVRAKSWRDQRAIIRLVRAACVGDRHIELPGITKVSVRTAGRGPDMTGPGQSFEQTQDFRVTFDAIV</sequence>
<gene>
    <name evidence="1" type="ORF">SPMU_06170</name>
</gene>
<reference evidence="1 2" key="1">
    <citation type="submission" date="2017-03" db="EMBL/GenBank/DDBJ databases">
        <title>Genome sequence of Sphingomonas mucosissima DSM 17494.</title>
        <authorList>
            <person name="Poehlein A."/>
            <person name="Wuebbeler J.H."/>
            <person name="Steinbuechel A."/>
            <person name="Daniel R."/>
        </authorList>
    </citation>
    <scope>NUCLEOTIDE SEQUENCE [LARGE SCALE GENOMIC DNA]</scope>
    <source>
        <strain evidence="1 2">DSM 17494</strain>
    </source>
</reference>
<dbReference type="RefSeq" id="WP_088331817.1">
    <property type="nucleotide sequence ID" value="NZ_NBBJ01000001.1"/>
</dbReference>
<dbReference type="OrthoDB" id="7577170at2"/>
<protein>
    <recommendedName>
        <fullName evidence="3">DUF3168 domain-containing protein</fullName>
    </recommendedName>
</protein>
<dbReference type="EMBL" id="NBBJ01000001">
    <property type="protein sequence ID" value="OWK32295.1"/>
    <property type="molecule type" value="Genomic_DNA"/>
</dbReference>
<comment type="caution">
    <text evidence="1">The sequence shown here is derived from an EMBL/GenBank/DDBJ whole genome shotgun (WGS) entry which is preliminary data.</text>
</comment>
<name>A0A245ZRC6_9SPHN</name>
<evidence type="ECO:0008006" key="3">
    <source>
        <dbReference type="Google" id="ProtNLM"/>
    </source>
</evidence>
<evidence type="ECO:0000313" key="1">
    <source>
        <dbReference type="EMBL" id="OWK32295.1"/>
    </source>
</evidence>
<dbReference type="AlphaFoldDB" id="A0A245ZRC6"/>
<evidence type="ECO:0000313" key="2">
    <source>
        <dbReference type="Proteomes" id="UP000197783"/>
    </source>
</evidence>
<keyword evidence="2" id="KW-1185">Reference proteome</keyword>
<proteinExistence type="predicted"/>
<dbReference type="Proteomes" id="UP000197783">
    <property type="component" value="Unassembled WGS sequence"/>
</dbReference>
<organism evidence="1 2">
    <name type="scientific">Sphingomonas mucosissima</name>
    <dbReference type="NCBI Taxonomy" id="370959"/>
    <lineage>
        <taxon>Bacteria</taxon>
        <taxon>Pseudomonadati</taxon>
        <taxon>Pseudomonadota</taxon>
        <taxon>Alphaproteobacteria</taxon>
        <taxon>Sphingomonadales</taxon>
        <taxon>Sphingomonadaceae</taxon>
        <taxon>Sphingomonas</taxon>
    </lineage>
</organism>